<reference evidence="1" key="1">
    <citation type="submission" date="2023-03" db="EMBL/GenBank/DDBJ databases">
        <title>Comparative genomics of Weissella fermenti BK2, and weissella type species.</title>
        <authorList>
            <person name="Lee J.K."/>
            <person name="Baek J.H."/>
            <person name="Kim J.M."/>
            <person name="Choi D.G."/>
            <person name="Jeon C.O."/>
        </authorList>
    </citation>
    <scope>NUCLEOTIDE SEQUENCE</scope>
    <source>
        <strain evidence="1">BK2</strain>
    </source>
</reference>
<proteinExistence type="predicted"/>
<protein>
    <submittedName>
        <fullName evidence="1">Uncharacterized protein</fullName>
    </submittedName>
</protein>
<comment type="caution">
    <text evidence="1">The sequence shown here is derived from an EMBL/GenBank/DDBJ whole genome shotgun (WGS) entry which is preliminary data.</text>
</comment>
<name>A0ABT6D7J2_9LACO</name>
<accession>A0ABT6D7J2</accession>
<sequence length="116" mass="12896">MKLTKLFKKSSTKSADSGLLIDDQFQISLSDPGVLKKQLAHFNKMCEDEDDQSLLASVGFTKPFSATKPYLTLLAFDNVFKLSLADDTLTDQQGAIEAELIEYDYPQTGQINKVVE</sequence>
<organism evidence="1 2">
    <name type="scientific">Weissella fermenti</name>
    <dbReference type="NCBI Taxonomy" id="2987699"/>
    <lineage>
        <taxon>Bacteria</taxon>
        <taxon>Bacillati</taxon>
        <taxon>Bacillota</taxon>
        <taxon>Bacilli</taxon>
        <taxon>Lactobacillales</taxon>
        <taxon>Lactobacillaceae</taxon>
        <taxon>Weissella</taxon>
    </lineage>
</organism>
<gene>
    <name evidence="1" type="ORF">OIT47_009470</name>
</gene>
<keyword evidence="2" id="KW-1185">Reference proteome</keyword>
<evidence type="ECO:0000313" key="2">
    <source>
        <dbReference type="Proteomes" id="UP001146336"/>
    </source>
</evidence>
<evidence type="ECO:0000313" key="1">
    <source>
        <dbReference type="EMBL" id="MDF9300495.1"/>
    </source>
</evidence>
<feature type="non-terminal residue" evidence="1">
    <location>
        <position position="116"/>
    </location>
</feature>
<dbReference type="EMBL" id="JAOZFC020000003">
    <property type="protein sequence ID" value="MDF9300495.1"/>
    <property type="molecule type" value="Genomic_DNA"/>
</dbReference>
<dbReference type="Proteomes" id="UP001146336">
    <property type="component" value="Unassembled WGS sequence"/>
</dbReference>
<dbReference type="RefSeq" id="WP_277426391.1">
    <property type="nucleotide sequence ID" value="NZ_JAOZFC020000003.1"/>
</dbReference>